<evidence type="ECO:0000259" key="1">
    <source>
        <dbReference type="Pfam" id="PF13649"/>
    </source>
</evidence>
<dbReference type="PANTHER" id="PTHR42912">
    <property type="entry name" value="METHYLTRANSFERASE"/>
    <property type="match status" value="1"/>
</dbReference>
<keyword evidence="2" id="KW-0489">Methyltransferase</keyword>
<gene>
    <name evidence="2" type="ORF">GCM10010885_21870</name>
</gene>
<dbReference type="Gene3D" id="3.40.50.150">
    <property type="entry name" value="Vaccinia Virus protein VP39"/>
    <property type="match status" value="1"/>
</dbReference>
<keyword evidence="3" id="KW-1185">Reference proteome</keyword>
<dbReference type="GO" id="GO:0008168">
    <property type="term" value="F:methyltransferase activity"/>
    <property type="evidence" value="ECO:0007669"/>
    <property type="project" value="UniProtKB-KW"/>
</dbReference>
<dbReference type="SUPFAM" id="SSF53335">
    <property type="entry name" value="S-adenosyl-L-methionine-dependent methyltransferases"/>
    <property type="match status" value="1"/>
</dbReference>
<dbReference type="GO" id="GO:0032259">
    <property type="term" value="P:methylation"/>
    <property type="evidence" value="ECO:0007669"/>
    <property type="project" value="UniProtKB-KW"/>
</dbReference>
<dbReference type="Proteomes" id="UP000637695">
    <property type="component" value="Unassembled WGS sequence"/>
</dbReference>
<sequence>MTRPYSAFAQVYDRFVADGPQAAWLDWLTRHLPLSSMDAADVGCGTGRVTVALAQSCRRVVGVDRSEEMLAEAMARAQRARVRVDWLCQDMRRLRLPYPVDLVVATCDSVNYLLGARDVAHMLARVHAALRPGGWLCFDVLGPKRLQRLTDGVWHDIRDDAAAVFTSRVDAHGRITYDLTLFLAEPDGRYRRVDEVHCQQYHEPRDLAAWLRSCGFTEVQMAGDFGRAPWTEADRVVITARKPVASE</sequence>
<dbReference type="Pfam" id="PF13649">
    <property type="entry name" value="Methyltransf_25"/>
    <property type="match status" value="1"/>
</dbReference>
<dbReference type="InterPro" id="IPR029063">
    <property type="entry name" value="SAM-dependent_MTases_sf"/>
</dbReference>
<organism evidence="2 3">
    <name type="scientific">Alicyclobacillus cellulosilyticus</name>
    <dbReference type="NCBI Taxonomy" id="1003997"/>
    <lineage>
        <taxon>Bacteria</taxon>
        <taxon>Bacillati</taxon>
        <taxon>Bacillota</taxon>
        <taxon>Bacilli</taxon>
        <taxon>Bacillales</taxon>
        <taxon>Alicyclobacillaceae</taxon>
        <taxon>Alicyclobacillus</taxon>
    </lineage>
</organism>
<comment type="caution">
    <text evidence="2">The sequence shown here is derived from an EMBL/GenBank/DDBJ whole genome shotgun (WGS) entry which is preliminary data.</text>
</comment>
<keyword evidence="2" id="KW-0808">Transferase</keyword>
<evidence type="ECO:0000313" key="3">
    <source>
        <dbReference type="Proteomes" id="UP000637695"/>
    </source>
</evidence>
<reference evidence="2" key="1">
    <citation type="journal article" date="2014" name="Int. J. Syst. Evol. Microbiol.">
        <title>Complete genome sequence of Corynebacterium casei LMG S-19264T (=DSM 44701T), isolated from a smear-ripened cheese.</title>
        <authorList>
            <consortium name="US DOE Joint Genome Institute (JGI-PGF)"/>
            <person name="Walter F."/>
            <person name="Albersmeier A."/>
            <person name="Kalinowski J."/>
            <person name="Ruckert C."/>
        </authorList>
    </citation>
    <scope>NUCLEOTIDE SEQUENCE</scope>
    <source>
        <strain evidence="2">JCM 18487</strain>
    </source>
</reference>
<dbReference type="InterPro" id="IPR041698">
    <property type="entry name" value="Methyltransf_25"/>
</dbReference>
<proteinExistence type="predicted"/>
<dbReference type="CDD" id="cd02440">
    <property type="entry name" value="AdoMet_MTases"/>
    <property type="match status" value="1"/>
</dbReference>
<evidence type="ECO:0000313" key="2">
    <source>
        <dbReference type="EMBL" id="GGJ12093.1"/>
    </source>
</evidence>
<dbReference type="AlphaFoldDB" id="A0A917NP00"/>
<dbReference type="InterPro" id="IPR050508">
    <property type="entry name" value="Methyltransf_Superfamily"/>
</dbReference>
<protein>
    <submittedName>
        <fullName evidence="2">Methyltransferase</fullName>
    </submittedName>
</protein>
<dbReference type="Gene3D" id="2.20.25.110">
    <property type="entry name" value="S-adenosyl-L-methionine-dependent methyltransferases"/>
    <property type="match status" value="1"/>
</dbReference>
<name>A0A917NP00_9BACL</name>
<feature type="domain" description="Methyltransferase" evidence="1">
    <location>
        <begin position="40"/>
        <end position="134"/>
    </location>
</feature>
<dbReference type="EMBL" id="BMOY01000042">
    <property type="protein sequence ID" value="GGJ12093.1"/>
    <property type="molecule type" value="Genomic_DNA"/>
</dbReference>
<dbReference type="RefSeq" id="WP_188883095.1">
    <property type="nucleotide sequence ID" value="NZ_BMOY01000042.1"/>
</dbReference>
<accession>A0A917NP00</accession>
<reference evidence="2" key="2">
    <citation type="submission" date="2020-09" db="EMBL/GenBank/DDBJ databases">
        <authorList>
            <person name="Sun Q."/>
            <person name="Ohkuma M."/>
        </authorList>
    </citation>
    <scope>NUCLEOTIDE SEQUENCE</scope>
    <source>
        <strain evidence="2">JCM 18487</strain>
    </source>
</reference>